<dbReference type="SUPFAM" id="SSF51905">
    <property type="entry name" value="FAD/NAD(P)-binding domain"/>
    <property type="match status" value="1"/>
</dbReference>
<feature type="domain" description="FAD dependent oxidoreductase" evidence="2">
    <location>
        <begin position="4"/>
        <end position="342"/>
    </location>
</feature>
<protein>
    <submittedName>
        <fullName evidence="3">FAD-binding oxidoreductase</fullName>
    </submittedName>
</protein>
<accession>A0ABU6EZ14</accession>
<organism evidence="3 4">
    <name type="scientific">Streptomyces endophyticus</name>
    <dbReference type="NCBI Taxonomy" id="714166"/>
    <lineage>
        <taxon>Bacteria</taxon>
        <taxon>Bacillati</taxon>
        <taxon>Actinomycetota</taxon>
        <taxon>Actinomycetes</taxon>
        <taxon>Kitasatosporales</taxon>
        <taxon>Streptomycetaceae</taxon>
        <taxon>Streptomyces</taxon>
    </lineage>
</organism>
<name>A0ABU6EZ14_9ACTN</name>
<dbReference type="Gene3D" id="3.30.9.10">
    <property type="entry name" value="D-Amino Acid Oxidase, subunit A, domain 2"/>
    <property type="match status" value="1"/>
</dbReference>
<evidence type="ECO:0000313" key="3">
    <source>
        <dbReference type="EMBL" id="MEB8336859.1"/>
    </source>
</evidence>
<dbReference type="Gene3D" id="3.50.50.60">
    <property type="entry name" value="FAD/NAD(P)-binding domain"/>
    <property type="match status" value="1"/>
</dbReference>
<evidence type="ECO:0000259" key="2">
    <source>
        <dbReference type="Pfam" id="PF01266"/>
    </source>
</evidence>
<proteinExistence type="predicted"/>
<sequence length="389" mass="40534">MDRAVVVGAGVLGASVAYHLARSGAEVIVLEAERPASGASGATLSIDVTHLQTPHAYYRLNREGSEGHLRLAEELGGPSWRHPAPLIQWADGDAAQQALRERALQARSWGHACGLAPAAALREAAPAVDPAACTAEEVVVHTGAAWFDAPRFVHALLEAAARHGAELHYRTPVTGLLREGTRVAGVVAGERRFTASAVVNCAGPAAEALAAIAGVRLPMRAVPGLLVESGRLTDSPLEAILAAPRIDLRPTPDGGVLALSRDIDAHLGGPLDGLPQELFRRAGDVLPKLLRAGPAAARVGVCPVPLDGFPLVGAVPEAPGLYHLVAHSGVTLAPVLGRLAAREITTGRPSPELAAYRPYRSMSGDVYAENMRAMGRHVSRGSAEPHVQL</sequence>
<dbReference type="EMBL" id="JAOZYC010000024">
    <property type="protein sequence ID" value="MEB8336859.1"/>
    <property type="molecule type" value="Genomic_DNA"/>
</dbReference>
<evidence type="ECO:0000256" key="1">
    <source>
        <dbReference type="ARBA" id="ARBA00023002"/>
    </source>
</evidence>
<dbReference type="Pfam" id="PF01266">
    <property type="entry name" value="DAO"/>
    <property type="match status" value="1"/>
</dbReference>
<gene>
    <name evidence="3" type="ORF">OKJ99_04930</name>
</gene>
<reference evidence="3 4" key="1">
    <citation type="submission" date="2022-10" db="EMBL/GenBank/DDBJ databases">
        <authorList>
            <person name="Xie J."/>
            <person name="Shen N."/>
        </authorList>
    </citation>
    <scope>NUCLEOTIDE SEQUENCE [LARGE SCALE GENOMIC DNA]</scope>
    <source>
        <strain evidence="3 4">YIM65594</strain>
    </source>
</reference>
<dbReference type="PANTHER" id="PTHR13847:SF289">
    <property type="entry name" value="GLYCINE OXIDASE"/>
    <property type="match status" value="1"/>
</dbReference>
<dbReference type="InterPro" id="IPR006076">
    <property type="entry name" value="FAD-dep_OxRdtase"/>
</dbReference>
<dbReference type="Proteomes" id="UP001354931">
    <property type="component" value="Unassembled WGS sequence"/>
</dbReference>
<comment type="caution">
    <text evidence="3">The sequence shown here is derived from an EMBL/GenBank/DDBJ whole genome shotgun (WGS) entry which is preliminary data.</text>
</comment>
<dbReference type="RefSeq" id="WP_326014492.1">
    <property type="nucleotide sequence ID" value="NZ_JAOZYC010000024.1"/>
</dbReference>
<evidence type="ECO:0000313" key="4">
    <source>
        <dbReference type="Proteomes" id="UP001354931"/>
    </source>
</evidence>
<keyword evidence="1" id="KW-0560">Oxidoreductase</keyword>
<dbReference type="InterPro" id="IPR036188">
    <property type="entry name" value="FAD/NAD-bd_sf"/>
</dbReference>
<keyword evidence="4" id="KW-1185">Reference proteome</keyword>
<dbReference type="PANTHER" id="PTHR13847">
    <property type="entry name" value="SARCOSINE DEHYDROGENASE-RELATED"/>
    <property type="match status" value="1"/>
</dbReference>